<dbReference type="RefSeq" id="WP_203843251.1">
    <property type="nucleotide sequence ID" value="NZ_BAAATV010000033.1"/>
</dbReference>
<dbReference type="InterPro" id="IPR027806">
    <property type="entry name" value="HARBI1_dom"/>
</dbReference>
<name>A0ABQ4A6T4_9ACTN</name>
<comment type="caution">
    <text evidence="5">The sequence shown here is derived from an EMBL/GenBank/DDBJ whole genome shotgun (WGS) entry which is preliminary data.</text>
</comment>
<organism evidence="5 6">
    <name type="scientific">Winogradskya humida</name>
    <dbReference type="NCBI Taxonomy" id="113566"/>
    <lineage>
        <taxon>Bacteria</taxon>
        <taxon>Bacillati</taxon>
        <taxon>Actinomycetota</taxon>
        <taxon>Actinomycetes</taxon>
        <taxon>Micromonosporales</taxon>
        <taxon>Micromonosporaceae</taxon>
        <taxon>Winogradskya</taxon>
    </lineage>
</organism>
<evidence type="ECO:0000259" key="4">
    <source>
        <dbReference type="Pfam" id="PF13613"/>
    </source>
</evidence>
<comment type="cofactor">
    <cofactor evidence="1">
        <name>a divalent metal cation</name>
        <dbReference type="ChEBI" id="CHEBI:60240"/>
    </cofactor>
</comment>
<sequence length="253" mass="28695">MYHTTGFSKDQILDLCSRAHSHTADMQKPPWPPVLDLYRAVVVTLTYLRRNRVQAALAETYDVSQSTISRAVSGLTPVLKNMLTEFVPTADELDPRTLYIVDGSLLPCWSWAGHRELYSGKHKTTGLNVQLACRLDGSLAGVSDPINGSRHDTFALNESSALISMNPSLWIGDKGYISNDMLTPIRKPTHRALLDWEKEFNTQVNKVRYVIEQAIANFKTWRIMHTDYRRPLKSFRQTISAVVALHFYKIACE</sequence>
<keyword evidence="2" id="KW-0479">Metal-binding</keyword>
<evidence type="ECO:0000313" key="6">
    <source>
        <dbReference type="Proteomes" id="UP000603200"/>
    </source>
</evidence>
<proteinExistence type="predicted"/>
<gene>
    <name evidence="5" type="ORF">Ahu01nite_094500</name>
</gene>
<dbReference type="Proteomes" id="UP000603200">
    <property type="component" value="Unassembled WGS sequence"/>
</dbReference>
<dbReference type="Pfam" id="PF13359">
    <property type="entry name" value="DDE_Tnp_4"/>
    <property type="match status" value="1"/>
</dbReference>
<dbReference type="Pfam" id="PF13613">
    <property type="entry name" value="HTH_Tnp_4"/>
    <property type="match status" value="1"/>
</dbReference>
<evidence type="ECO:0000256" key="2">
    <source>
        <dbReference type="ARBA" id="ARBA00022723"/>
    </source>
</evidence>
<dbReference type="EMBL" id="BOMN01000142">
    <property type="protein sequence ID" value="GIE26348.1"/>
    <property type="molecule type" value="Genomic_DNA"/>
</dbReference>
<evidence type="ECO:0008006" key="7">
    <source>
        <dbReference type="Google" id="ProtNLM"/>
    </source>
</evidence>
<protein>
    <recommendedName>
        <fullName evidence="7">DDE superfamily endonuclease</fullName>
    </recommendedName>
</protein>
<reference evidence="5 6" key="1">
    <citation type="submission" date="2021-01" db="EMBL/GenBank/DDBJ databases">
        <title>Whole genome shotgun sequence of Actinoplanes humidus NBRC 14915.</title>
        <authorList>
            <person name="Komaki H."/>
            <person name="Tamura T."/>
        </authorList>
    </citation>
    <scope>NUCLEOTIDE SEQUENCE [LARGE SCALE GENOMIC DNA]</scope>
    <source>
        <strain evidence="5 6">NBRC 14915</strain>
    </source>
</reference>
<evidence type="ECO:0000259" key="3">
    <source>
        <dbReference type="Pfam" id="PF13359"/>
    </source>
</evidence>
<feature type="domain" description="Transposase Helix-turn-helix" evidence="4">
    <location>
        <begin position="36"/>
        <end position="84"/>
    </location>
</feature>
<keyword evidence="6" id="KW-1185">Reference proteome</keyword>
<dbReference type="InterPro" id="IPR027805">
    <property type="entry name" value="Transposase_HTH_dom"/>
</dbReference>
<accession>A0ABQ4A6T4</accession>
<feature type="domain" description="DDE Tnp4" evidence="3">
    <location>
        <begin position="112"/>
        <end position="246"/>
    </location>
</feature>
<evidence type="ECO:0000256" key="1">
    <source>
        <dbReference type="ARBA" id="ARBA00001968"/>
    </source>
</evidence>
<evidence type="ECO:0000313" key="5">
    <source>
        <dbReference type="EMBL" id="GIE26348.1"/>
    </source>
</evidence>